<keyword evidence="3 4" id="KW-0408">Iron</keyword>
<feature type="domain" description="Cytochrome c" evidence="6">
    <location>
        <begin position="130"/>
        <end position="239"/>
    </location>
</feature>
<proteinExistence type="predicted"/>
<evidence type="ECO:0000256" key="1">
    <source>
        <dbReference type="ARBA" id="ARBA00022617"/>
    </source>
</evidence>
<evidence type="ECO:0000256" key="3">
    <source>
        <dbReference type="ARBA" id="ARBA00023004"/>
    </source>
</evidence>
<keyword evidence="8" id="KW-1185">Reference proteome</keyword>
<keyword evidence="1 4" id="KW-0349">Heme</keyword>
<dbReference type="Proteomes" id="UP001449225">
    <property type="component" value="Unassembled WGS sequence"/>
</dbReference>
<evidence type="ECO:0000313" key="7">
    <source>
        <dbReference type="EMBL" id="MEM5535250.1"/>
    </source>
</evidence>
<evidence type="ECO:0000313" key="8">
    <source>
        <dbReference type="Proteomes" id="UP001449225"/>
    </source>
</evidence>
<evidence type="ECO:0000256" key="2">
    <source>
        <dbReference type="ARBA" id="ARBA00022723"/>
    </source>
</evidence>
<evidence type="ECO:0000256" key="4">
    <source>
        <dbReference type="PROSITE-ProRule" id="PRU00433"/>
    </source>
</evidence>
<sequence>MSIKTLLATSFFFITLFQSTAHAHNNPDFKQVEIGVIKYAQGQSSSITLSIPDKTTKLIWNVTPKLEQKIALLDSDGNELESISSGDESKNLALYEGKTITLAPSQAASDNFEVKVIANVIDRSKKHTLAITSTGKKVYKKANCMGCHKWHGDGGGGYGGAAASLRKTKLNEEQIKFFVTCGILNTRMPYHGRSAYKNDSVSCYGKTQKELGKVASPRARILLSEREINAVSHYVFNVIKGKGKPTQAECFDFWGETSRMCKAMK</sequence>
<evidence type="ECO:0000259" key="6">
    <source>
        <dbReference type="PROSITE" id="PS51007"/>
    </source>
</evidence>
<keyword evidence="5" id="KW-0732">Signal</keyword>
<gene>
    <name evidence="7" type="ORF">WNY58_02480</name>
</gene>
<evidence type="ECO:0000256" key="5">
    <source>
        <dbReference type="SAM" id="SignalP"/>
    </source>
</evidence>
<reference evidence="7 8" key="1">
    <citation type="submission" date="2024-03" db="EMBL/GenBank/DDBJ databases">
        <title>Community enrichment and isolation of bacterial strains for fucoidan degradation.</title>
        <authorList>
            <person name="Sichert A."/>
        </authorList>
    </citation>
    <scope>NUCLEOTIDE SEQUENCE [LARGE SCALE GENOMIC DNA]</scope>
    <source>
        <strain evidence="7 8">AS76</strain>
    </source>
</reference>
<dbReference type="SUPFAM" id="SSF46626">
    <property type="entry name" value="Cytochrome c"/>
    <property type="match status" value="1"/>
</dbReference>
<dbReference type="Gene3D" id="1.10.760.10">
    <property type="entry name" value="Cytochrome c-like domain"/>
    <property type="match status" value="1"/>
</dbReference>
<dbReference type="EMBL" id="JBBMRA010000001">
    <property type="protein sequence ID" value="MEM5535250.1"/>
    <property type="molecule type" value="Genomic_DNA"/>
</dbReference>
<comment type="caution">
    <text evidence="7">The sequence shown here is derived from an EMBL/GenBank/DDBJ whole genome shotgun (WGS) entry which is preliminary data.</text>
</comment>
<protein>
    <submittedName>
        <fullName evidence="7">C-type cytochrome</fullName>
    </submittedName>
</protein>
<dbReference type="InterPro" id="IPR036909">
    <property type="entry name" value="Cyt_c-like_dom_sf"/>
</dbReference>
<name>A0ABU9TNE5_9GAMM</name>
<organism evidence="7 8">
    <name type="scientific">Neptuniibacter pectenicola</name>
    <dbReference type="NCBI Taxonomy" id="1806669"/>
    <lineage>
        <taxon>Bacteria</taxon>
        <taxon>Pseudomonadati</taxon>
        <taxon>Pseudomonadota</taxon>
        <taxon>Gammaproteobacteria</taxon>
        <taxon>Oceanospirillales</taxon>
        <taxon>Oceanospirillaceae</taxon>
        <taxon>Neptuniibacter</taxon>
    </lineage>
</organism>
<dbReference type="Pfam" id="PF13442">
    <property type="entry name" value="Cytochrome_CBB3"/>
    <property type="match status" value="1"/>
</dbReference>
<feature type="signal peptide" evidence="5">
    <location>
        <begin position="1"/>
        <end position="23"/>
    </location>
</feature>
<dbReference type="RefSeq" id="WP_342853610.1">
    <property type="nucleotide sequence ID" value="NZ_JBBMRA010000001.1"/>
</dbReference>
<keyword evidence="2 4" id="KW-0479">Metal-binding</keyword>
<dbReference type="PROSITE" id="PS51007">
    <property type="entry name" value="CYTC"/>
    <property type="match status" value="1"/>
</dbReference>
<feature type="chain" id="PRO_5046356313" evidence="5">
    <location>
        <begin position="24"/>
        <end position="265"/>
    </location>
</feature>
<accession>A0ABU9TNE5</accession>
<dbReference type="InterPro" id="IPR009056">
    <property type="entry name" value="Cyt_c-like_dom"/>
</dbReference>